<sequence length="110" mass="12317">MKLGNDMRVGLAKVRSQCEMHGEMDGLRARFVVGSWREEEMIQDMLVSQGEMGKGETMYTEDVVVALAAAAAEKVQKEADRQLERKLQAVAKTKRDTMTAEFLRKAKPGL</sequence>
<evidence type="ECO:0000313" key="1">
    <source>
        <dbReference type="EMBL" id="CAK0823971.1"/>
    </source>
</evidence>
<protein>
    <submittedName>
        <fullName evidence="1">Uncharacterized protein</fullName>
    </submittedName>
</protein>
<evidence type="ECO:0000313" key="2">
    <source>
        <dbReference type="Proteomes" id="UP001189429"/>
    </source>
</evidence>
<organism evidence="1 2">
    <name type="scientific">Prorocentrum cordatum</name>
    <dbReference type="NCBI Taxonomy" id="2364126"/>
    <lineage>
        <taxon>Eukaryota</taxon>
        <taxon>Sar</taxon>
        <taxon>Alveolata</taxon>
        <taxon>Dinophyceae</taxon>
        <taxon>Prorocentrales</taxon>
        <taxon>Prorocentraceae</taxon>
        <taxon>Prorocentrum</taxon>
    </lineage>
</organism>
<name>A0ABN9RX62_9DINO</name>
<gene>
    <name evidence="1" type="ORF">PCOR1329_LOCUS24511</name>
</gene>
<dbReference type="EMBL" id="CAUYUJ010008446">
    <property type="protein sequence ID" value="CAK0823971.1"/>
    <property type="molecule type" value="Genomic_DNA"/>
</dbReference>
<reference evidence="1" key="1">
    <citation type="submission" date="2023-10" db="EMBL/GenBank/DDBJ databases">
        <authorList>
            <person name="Chen Y."/>
            <person name="Shah S."/>
            <person name="Dougan E. K."/>
            <person name="Thang M."/>
            <person name="Chan C."/>
        </authorList>
    </citation>
    <scope>NUCLEOTIDE SEQUENCE [LARGE SCALE GENOMIC DNA]</scope>
</reference>
<proteinExistence type="predicted"/>
<accession>A0ABN9RX62</accession>
<keyword evidence="2" id="KW-1185">Reference proteome</keyword>
<comment type="caution">
    <text evidence="1">The sequence shown here is derived from an EMBL/GenBank/DDBJ whole genome shotgun (WGS) entry which is preliminary data.</text>
</comment>
<dbReference type="Proteomes" id="UP001189429">
    <property type="component" value="Unassembled WGS sequence"/>
</dbReference>